<evidence type="ECO:0000313" key="2">
    <source>
        <dbReference type="EMBL" id="GAD50234.1"/>
    </source>
</evidence>
<reference evidence="2 3" key="1">
    <citation type="submission" date="2013-09" db="EMBL/GenBank/DDBJ databases">
        <title>Whole genome shotgun sequence of Novosphingobium tardaugens NBRC 16725.</title>
        <authorList>
            <person name="Isaki S."/>
            <person name="Hosoyama A."/>
            <person name="Tsuchikane K."/>
            <person name="Katsumata H."/>
            <person name="Ando Y."/>
            <person name="Yamazaki S."/>
            <person name="Fujita N."/>
        </authorList>
    </citation>
    <scope>NUCLEOTIDE SEQUENCE [LARGE SCALE GENOMIC DNA]</scope>
    <source>
        <strain evidence="2 3">NBRC 16725</strain>
    </source>
</reference>
<comment type="caution">
    <text evidence="2">The sequence shown here is derived from an EMBL/GenBank/DDBJ whole genome shotgun (WGS) entry which is preliminary data.</text>
</comment>
<dbReference type="FunFam" id="3.40.50.720:FF:000084">
    <property type="entry name" value="Short-chain dehydrogenase reductase"/>
    <property type="match status" value="1"/>
</dbReference>
<proteinExistence type="inferred from homology"/>
<dbReference type="InterPro" id="IPR036291">
    <property type="entry name" value="NAD(P)-bd_dom_sf"/>
</dbReference>
<dbReference type="Proteomes" id="UP000016568">
    <property type="component" value="Unassembled WGS sequence"/>
</dbReference>
<evidence type="ECO:0000313" key="3">
    <source>
        <dbReference type="Proteomes" id="UP000016568"/>
    </source>
</evidence>
<keyword evidence="3" id="KW-1185">Reference proteome</keyword>
<organism evidence="2 3">
    <name type="scientific">Caenibius tardaugens NBRC 16725</name>
    <dbReference type="NCBI Taxonomy" id="1219035"/>
    <lineage>
        <taxon>Bacteria</taxon>
        <taxon>Pseudomonadati</taxon>
        <taxon>Pseudomonadota</taxon>
        <taxon>Alphaproteobacteria</taxon>
        <taxon>Sphingomonadales</taxon>
        <taxon>Erythrobacteraceae</taxon>
        <taxon>Caenibius</taxon>
    </lineage>
</organism>
<comment type="similarity">
    <text evidence="1">Belongs to the short-chain dehydrogenases/reductases (SDR) family.</text>
</comment>
<gene>
    <name evidence="2" type="ORF">NT2_08_00210</name>
</gene>
<dbReference type="SUPFAM" id="SSF51735">
    <property type="entry name" value="NAD(P)-binding Rossmann-fold domains"/>
    <property type="match status" value="1"/>
</dbReference>
<dbReference type="EMBL" id="BASZ01000008">
    <property type="protein sequence ID" value="GAD50234.1"/>
    <property type="molecule type" value="Genomic_DNA"/>
</dbReference>
<dbReference type="eggNOG" id="COG1028">
    <property type="taxonomic scope" value="Bacteria"/>
</dbReference>
<dbReference type="KEGG" id="ntd:EGO55_03015"/>
<accession>U2ZXW7</accession>
<dbReference type="PANTHER" id="PTHR42760">
    <property type="entry name" value="SHORT-CHAIN DEHYDROGENASES/REDUCTASES FAMILY MEMBER"/>
    <property type="match status" value="1"/>
</dbReference>
<dbReference type="AlphaFoldDB" id="U2ZXW7"/>
<dbReference type="InterPro" id="IPR002347">
    <property type="entry name" value="SDR_fam"/>
</dbReference>
<dbReference type="RefSeq" id="WP_021691052.1">
    <property type="nucleotide sequence ID" value="NZ_BASZ01000008.1"/>
</dbReference>
<evidence type="ECO:0000256" key="1">
    <source>
        <dbReference type="ARBA" id="ARBA00006484"/>
    </source>
</evidence>
<dbReference type="OrthoDB" id="9789398at2"/>
<dbReference type="GO" id="GO:0016616">
    <property type="term" value="F:oxidoreductase activity, acting on the CH-OH group of donors, NAD or NADP as acceptor"/>
    <property type="evidence" value="ECO:0007669"/>
    <property type="project" value="TreeGrafter"/>
</dbReference>
<sequence>MVTASERHSVIVTGASGGVGRGIALACGEAGWTVWIAARRAAEGERVAQEVTALGGQGRFVACDVADDASVRDAIATVVAQEGRLDGAVHNATSDQSAAKHAPLAAYTMGEMRHQIAVSLRGSYLLARYAYPHLKHTGGALLLLTSEAGFEGKARLPVYAGVKAAQRGFARALAREWGPQGMRVNCIAPLATTPALVKAFAADETMKARVMGRNPQGRLGDPMEDIGRAARFLLSRDSAYVNGHTLMVDGGSCPVT</sequence>
<dbReference type="Gene3D" id="3.40.50.720">
    <property type="entry name" value="NAD(P)-binding Rossmann-like Domain"/>
    <property type="match status" value="1"/>
</dbReference>
<dbReference type="CDD" id="cd05233">
    <property type="entry name" value="SDR_c"/>
    <property type="match status" value="1"/>
</dbReference>
<name>U2ZXW7_9SPHN</name>
<dbReference type="Pfam" id="PF13561">
    <property type="entry name" value="adh_short_C2"/>
    <property type="match status" value="1"/>
</dbReference>
<protein>
    <submittedName>
        <fullName evidence="2">Putative oxidoreductase</fullName>
    </submittedName>
</protein>
<dbReference type="PRINTS" id="PR00081">
    <property type="entry name" value="GDHRDH"/>
</dbReference>